<dbReference type="PANTHER" id="PTHR11669:SF8">
    <property type="entry name" value="DNA POLYMERASE III SUBUNIT DELTA"/>
    <property type="match status" value="1"/>
</dbReference>
<evidence type="ECO:0000313" key="1">
    <source>
        <dbReference type="EMBL" id="GAG65484.1"/>
    </source>
</evidence>
<dbReference type="EMBL" id="BART01002643">
    <property type="protein sequence ID" value="GAG65484.1"/>
    <property type="molecule type" value="Genomic_DNA"/>
</dbReference>
<dbReference type="InterPro" id="IPR027417">
    <property type="entry name" value="P-loop_NTPase"/>
</dbReference>
<evidence type="ECO:0008006" key="2">
    <source>
        <dbReference type="Google" id="ProtNLM"/>
    </source>
</evidence>
<dbReference type="SUPFAM" id="SSF52540">
    <property type="entry name" value="P-loop containing nucleoside triphosphate hydrolases"/>
    <property type="match status" value="1"/>
</dbReference>
<dbReference type="PANTHER" id="PTHR11669">
    <property type="entry name" value="REPLICATION FACTOR C / DNA POLYMERASE III GAMMA-TAU SUBUNIT"/>
    <property type="match status" value="1"/>
</dbReference>
<feature type="non-terminal residue" evidence="1">
    <location>
        <position position="1"/>
    </location>
</feature>
<dbReference type="InterPro" id="IPR050238">
    <property type="entry name" value="DNA_Rep/Repair_Clamp_Loader"/>
</dbReference>
<organism evidence="1">
    <name type="scientific">marine sediment metagenome</name>
    <dbReference type="NCBI Taxonomy" id="412755"/>
    <lineage>
        <taxon>unclassified sequences</taxon>
        <taxon>metagenomes</taxon>
        <taxon>ecological metagenomes</taxon>
    </lineage>
</organism>
<gene>
    <name evidence="1" type="ORF">S01H4_07908</name>
</gene>
<dbReference type="AlphaFoldDB" id="X0Z8M4"/>
<dbReference type="GO" id="GO:0006261">
    <property type="term" value="P:DNA-templated DNA replication"/>
    <property type="evidence" value="ECO:0007669"/>
    <property type="project" value="TreeGrafter"/>
</dbReference>
<dbReference type="Pfam" id="PF13177">
    <property type="entry name" value="DNA_pol3_delta2"/>
    <property type="match status" value="1"/>
</dbReference>
<comment type="caution">
    <text evidence="1">The sequence shown here is derived from an EMBL/GenBank/DDBJ whole genome shotgun (WGS) entry which is preliminary data.</text>
</comment>
<name>X0Z8M4_9ZZZZ</name>
<accession>X0Z8M4</accession>
<protein>
    <recommendedName>
        <fullName evidence="2">DNA-directed DNA polymerase</fullName>
    </recommendedName>
</protein>
<sequence length="328" mass="38150">LSFIAVLNCPKKGCGICDSCKQIMNKNFSDLLIVEPKGNYILVNDIRELRNKLSLKSYSGKVRGVIIDEADLMTEEASNALLKTLEEPQLNTVFILITSRPNRILSTINSRCQAMHFTSISRDEVERQLVDKLEIEPQIAKFLSRLNNYNFYRAKEIVSDGKSLEIRDQILDILIKIYDSDDTQKIEFASKVMNIIETMSTDEIDKQMTEKLNIWKNFALSPKHFSKVRGEIDKEKMRVLKRKTLLKVNWVMDVISSWYRDLLLLKYELNNKLITNMDYYKNLIEIKEKIEIKKLINILGEIQYIRNLMDININLPLAMETLFLKLGG</sequence>
<dbReference type="Gene3D" id="3.40.50.300">
    <property type="entry name" value="P-loop containing nucleotide triphosphate hydrolases"/>
    <property type="match status" value="1"/>
</dbReference>
<reference evidence="1" key="1">
    <citation type="journal article" date="2014" name="Front. Microbiol.">
        <title>High frequency of phylogenetically diverse reductive dehalogenase-homologous genes in deep subseafloor sedimentary metagenomes.</title>
        <authorList>
            <person name="Kawai M."/>
            <person name="Futagami T."/>
            <person name="Toyoda A."/>
            <person name="Takaki Y."/>
            <person name="Nishi S."/>
            <person name="Hori S."/>
            <person name="Arai W."/>
            <person name="Tsubouchi T."/>
            <person name="Morono Y."/>
            <person name="Uchiyama I."/>
            <person name="Ito T."/>
            <person name="Fujiyama A."/>
            <person name="Inagaki F."/>
            <person name="Takami H."/>
        </authorList>
    </citation>
    <scope>NUCLEOTIDE SEQUENCE</scope>
    <source>
        <strain evidence="1">Expedition CK06-06</strain>
    </source>
</reference>
<proteinExistence type="predicted"/>